<dbReference type="InterPro" id="IPR004843">
    <property type="entry name" value="Calcineurin-like_PHP"/>
</dbReference>
<keyword evidence="1" id="KW-0732">Signal</keyword>
<dbReference type="AlphaFoldDB" id="A0A3N2RM13"/>
<dbReference type="PANTHER" id="PTHR22953:SF153">
    <property type="entry name" value="PURPLE ACID PHOSPHATASE"/>
    <property type="match status" value="1"/>
</dbReference>
<dbReference type="SUPFAM" id="SSF56300">
    <property type="entry name" value="Metallo-dependent phosphatases"/>
    <property type="match status" value="1"/>
</dbReference>
<dbReference type="PANTHER" id="PTHR22953">
    <property type="entry name" value="ACID PHOSPHATASE RELATED"/>
    <property type="match status" value="1"/>
</dbReference>
<dbReference type="EMBL" id="RCTY01000012">
    <property type="protein sequence ID" value="ROU08505.1"/>
    <property type="molecule type" value="Genomic_DNA"/>
</dbReference>
<accession>A0A3N2RM13</accession>
<evidence type="ECO:0000259" key="2">
    <source>
        <dbReference type="Pfam" id="PF00149"/>
    </source>
</evidence>
<reference evidence="3 4" key="1">
    <citation type="submission" date="2018-10" db="EMBL/GenBank/DDBJ databases">
        <title>The genome of Lysobacter enzymogenes OH11.</title>
        <authorList>
            <person name="Liu F."/>
            <person name="Zhao Y."/>
            <person name="Qian G."/>
            <person name="Chen Y."/>
            <person name="Xu H."/>
        </authorList>
    </citation>
    <scope>NUCLEOTIDE SEQUENCE [LARGE SCALE GENOMIC DNA]</scope>
    <source>
        <strain evidence="3 4">OH11</strain>
    </source>
</reference>
<organism evidence="3 4">
    <name type="scientific">Lysobacter enzymogenes</name>
    <dbReference type="NCBI Taxonomy" id="69"/>
    <lineage>
        <taxon>Bacteria</taxon>
        <taxon>Pseudomonadati</taxon>
        <taxon>Pseudomonadota</taxon>
        <taxon>Gammaproteobacteria</taxon>
        <taxon>Lysobacterales</taxon>
        <taxon>Lysobacteraceae</taxon>
        <taxon>Lysobacter</taxon>
    </lineage>
</organism>
<sequence length="662" mass="69227">MTSISTVAFVGGTSVPTLFTPPAAPPLLSTSTKVVTHTATTAAQPRIASQSCSSFPAKLRSHRGLAPRCPAFSQLHRRRQPVTAIASRAPLCAALATALIGAAALAPAHAAQRTLQLSEDATHSKPVSAASVRGTPLAKAGAADRVCETGAKWLRVGFKQLKLSGYDSLVLTSSGGDKLVFEGKHWNDRSFTTRALRGECVDIQPYFSQPDSAFQLDRYDYSTVALDKATVVVAGAGDICDTSGNACQGTSDLIVSINPTAVFTAGDNAYNSGTLSEYNNRYAPTWGRFKALTSPSPGNHDYSTTGAKGYFDYFNGSGNQTGPAGDRSKGYYSWDVGDWHFIALNTMSGGTVAQSQIDWLKSDLAANTKPCTAAYFHHPLLSRGSYSGYSQVKPFWDALYAAKADLVLVGHDHNYQRYAKMDPNKAAASDGIRQVLVGTGGRAFYGISGSHALLEASNDSTFGVLKLTLTASGYTGDFVPRAGSSYTDHFTGTCNKGSGNPPTQTLTLNSVRDVTVKSGGSRDNGATLYADGSDGGQVLRGLMAWDLSSAAGKTITGAQVKLQVTDRSTGTYDLYAAGAAWTESNASYSGMSLGTKIGSVVPSATGAQHIALNAAGLQLVKSWAAGTVANNGVVLASSSSDGVDWSSREGANAPQLILTYTP</sequence>
<evidence type="ECO:0000313" key="3">
    <source>
        <dbReference type="EMBL" id="ROU08505.1"/>
    </source>
</evidence>
<dbReference type="InterPro" id="IPR039331">
    <property type="entry name" value="PAPs-like"/>
</dbReference>
<dbReference type="InterPro" id="IPR029052">
    <property type="entry name" value="Metallo-depent_PP-like"/>
</dbReference>
<evidence type="ECO:0000256" key="1">
    <source>
        <dbReference type="ARBA" id="ARBA00022729"/>
    </source>
</evidence>
<dbReference type="Proteomes" id="UP000275910">
    <property type="component" value="Unassembled WGS sequence"/>
</dbReference>
<dbReference type="Pfam" id="PF00149">
    <property type="entry name" value="Metallophos"/>
    <property type="match status" value="1"/>
</dbReference>
<proteinExistence type="predicted"/>
<name>A0A3N2RM13_LYSEN</name>
<dbReference type="GO" id="GO:0003993">
    <property type="term" value="F:acid phosphatase activity"/>
    <property type="evidence" value="ECO:0007669"/>
    <property type="project" value="InterPro"/>
</dbReference>
<evidence type="ECO:0000313" key="4">
    <source>
        <dbReference type="Proteomes" id="UP000275910"/>
    </source>
</evidence>
<dbReference type="Gene3D" id="3.60.21.10">
    <property type="match status" value="1"/>
</dbReference>
<feature type="domain" description="Calcineurin-like phosphoesterase" evidence="2">
    <location>
        <begin position="258"/>
        <end position="415"/>
    </location>
</feature>
<protein>
    <submittedName>
        <fullName evidence="3">DNRLRE domain-containing protein</fullName>
    </submittedName>
</protein>
<comment type="caution">
    <text evidence="3">The sequence shown here is derived from an EMBL/GenBank/DDBJ whole genome shotgun (WGS) entry which is preliminary data.</text>
</comment>
<gene>
    <name evidence="3" type="ORF">D9T17_04260</name>
</gene>
<dbReference type="NCBIfam" id="NF033679">
    <property type="entry name" value="DNRLRE_dom"/>
    <property type="match status" value="1"/>
</dbReference>